<feature type="chain" id="PRO_5036500785" description="Defensin-like protein" evidence="1">
    <location>
        <begin position="27"/>
        <end position="106"/>
    </location>
</feature>
<dbReference type="SUPFAM" id="SSF57095">
    <property type="entry name" value="Scorpion toxin-like"/>
    <property type="match status" value="1"/>
</dbReference>
<evidence type="ECO:0000313" key="2">
    <source>
        <dbReference type="EMBL" id="KAG2325839.1"/>
    </source>
</evidence>
<dbReference type="OrthoDB" id="1026635at2759"/>
<reference evidence="2 3" key="1">
    <citation type="submission" date="2020-02" db="EMBL/GenBank/DDBJ databases">
        <authorList>
            <person name="Ma Q."/>
            <person name="Huang Y."/>
            <person name="Song X."/>
            <person name="Pei D."/>
        </authorList>
    </citation>
    <scope>NUCLEOTIDE SEQUENCE [LARGE SCALE GENOMIC DNA]</scope>
    <source>
        <strain evidence="2">Sxm20200214</strain>
        <tissue evidence="2">Leaf</tissue>
    </source>
</reference>
<accession>A0A8X8B682</accession>
<comment type="caution">
    <text evidence="2">The sequence shown here is derived from an EMBL/GenBank/DDBJ whole genome shotgun (WGS) entry which is preliminary data.</text>
</comment>
<evidence type="ECO:0008006" key="4">
    <source>
        <dbReference type="Google" id="ProtNLM"/>
    </source>
</evidence>
<keyword evidence="1" id="KW-0732">Signal</keyword>
<dbReference type="EMBL" id="JAAMPC010000002">
    <property type="protein sequence ID" value="KAG2325839.1"/>
    <property type="molecule type" value="Genomic_DNA"/>
</dbReference>
<sequence>MASSKTTIFIVFIFCFSCTLLVSVSGQAKGSSCSTSTDCELLCFRETGRGRHECVLGKCICLEQKTETELAKTIRCKTDRDCPDSRECPKDYFYACLVGKCTCIII</sequence>
<evidence type="ECO:0000256" key="1">
    <source>
        <dbReference type="SAM" id="SignalP"/>
    </source>
</evidence>
<gene>
    <name evidence="2" type="ORF">Bca52824_008567</name>
</gene>
<proteinExistence type="predicted"/>
<dbReference type="InterPro" id="IPR036574">
    <property type="entry name" value="Scorpion_toxin-like_sf"/>
</dbReference>
<feature type="signal peptide" evidence="1">
    <location>
        <begin position="1"/>
        <end position="26"/>
    </location>
</feature>
<organism evidence="2 3">
    <name type="scientific">Brassica carinata</name>
    <name type="common">Ethiopian mustard</name>
    <name type="synonym">Abyssinian cabbage</name>
    <dbReference type="NCBI Taxonomy" id="52824"/>
    <lineage>
        <taxon>Eukaryota</taxon>
        <taxon>Viridiplantae</taxon>
        <taxon>Streptophyta</taxon>
        <taxon>Embryophyta</taxon>
        <taxon>Tracheophyta</taxon>
        <taxon>Spermatophyta</taxon>
        <taxon>Magnoliopsida</taxon>
        <taxon>eudicotyledons</taxon>
        <taxon>Gunneridae</taxon>
        <taxon>Pentapetalae</taxon>
        <taxon>rosids</taxon>
        <taxon>malvids</taxon>
        <taxon>Brassicales</taxon>
        <taxon>Brassicaceae</taxon>
        <taxon>Brassiceae</taxon>
        <taxon>Brassica</taxon>
    </lineage>
</organism>
<dbReference type="AlphaFoldDB" id="A0A8X8B682"/>
<evidence type="ECO:0000313" key="3">
    <source>
        <dbReference type="Proteomes" id="UP000886595"/>
    </source>
</evidence>
<name>A0A8X8B682_BRACI</name>
<dbReference type="Proteomes" id="UP000886595">
    <property type="component" value="Unassembled WGS sequence"/>
</dbReference>
<protein>
    <recommendedName>
        <fullName evidence="4">Defensin-like protein</fullName>
    </recommendedName>
</protein>
<keyword evidence="3" id="KW-1185">Reference proteome</keyword>